<keyword evidence="3" id="KW-1185">Reference proteome</keyword>
<dbReference type="RefSeq" id="WP_305386304.1">
    <property type="nucleotide sequence ID" value="NZ_CP117450.1"/>
</dbReference>
<organism evidence="2 3">
    <name type="scientific">Pseudomonas lurida</name>
    <dbReference type="NCBI Taxonomy" id="244566"/>
    <lineage>
        <taxon>Bacteria</taxon>
        <taxon>Pseudomonadati</taxon>
        <taxon>Pseudomonadota</taxon>
        <taxon>Gammaproteobacteria</taxon>
        <taxon>Pseudomonadales</taxon>
        <taxon>Pseudomonadaceae</taxon>
        <taxon>Pseudomonas</taxon>
    </lineage>
</organism>
<evidence type="ECO:0000259" key="1">
    <source>
        <dbReference type="Pfam" id="PF13304"/>
    </source>
</evidence>
<dbReference type="Gene3D" id="3.40.50.300">
    <property type="entry name" value="P-loop containing nucleotide triphosphate hydrolases"/>
    <property type="match status" value="1"/>
</dbReference>
<proteinExistence type="predicted"/>
<dbReference type="InterPro" id="IPR027417">
    <property type="entry name" value="P-loop_NTPase"/>
</dbReference>
<dbReference type="Proteomes" id="UP001236748">
    <property type="component" value="Chromosome"/>
</dbReference>
<evidence type="ECO:0000313" key="3">
    <source>
        <dbReference type="Proteomes" id="UP001236748"/>
    </source>
</evidence>
<gene>
    <name evidence="2" type="ORF">PSH67_15205</name>
</gene>
<dbReference type="CDD" id="cd00267">
    <property type="entry name" value="ABC_ATPase"/>
    <property type="match status" value="1"/>
</dbReference>
<feature type="domain" description="ATPase AAA-type core" evidence="1">
    <location>
        <begin position="291"/>
        <end position="373"/>
    </location>
</feature>
<dbReference type="SUPFAM" id="SSF52540">
    <property type="entry name" value="P-loop containing nucleoside triphosphate hydrolases"/>
    <property type="match status" value="1"/>
</dbReference>
<dbReference type="Pfam" id="PF13304">
    <property type="entry name" value="AAA_21"/>
    <property type="match status" value="1"/>
</dbReference>
<protein>
    <submittedName>
        <fullName evidence="2">AAA family ATPase</fullName>
    </submittedName>
</protein>
<evidence type="ECO:0000313" key="2">
    <source>
        <dbReference type="EMBL" id="WLH04207.1"/>
    </source>
</evidence>
<dbReference type="InterPro" id="IPR051396">
    <property type="entry name" value="Bact_Antivir_Def_Nuclease"/>
</dbReference>
<dbReference type="PANTHER" id="PTHR43581">
    <property type="entry name" value="ATP/GTP PHOSPHATASE"/>
    <property type="match status" value="1"/>
</dbReference>
<reference evidence="2 3" key="1">
    <citation type="submission" date="2023-02" db="EMBL/GenBank/DDBJ databases">
        <title>Evolution of Hrp T3SS in non-pathogenic Pseudomonas fluorescens.</title>
        <authorList>
            <person name="Liao K."/>
            <person name="Wei H."/>
            <person name="Gu Y."/>
        </authorList>
    </citation>
    <scope>NUCLEOTIDE SEQUENCE [LARGE SCALE GENOMIC DNA]</scope>
    <source>
        <strain evidence="2 3">FP2043</strain>
    </source>
</reference>
<accession>A0ABY9FLK7</accession>
<dbReference type="EMBL" id="CP117450">
    <property type="protein sequence ID" value="WLH04207.1"/>
    <property type="molecule type" value="Genomic_DNA"/>
</dbReference>
<sequence length="651" mass="73737">MKLTLLRPYKSLKTFESVELPDLTIITGTNGAGKSQLLKALDEGALSIEGVAHSPHNRLIRLFDATTLIPSDTGAFASIQSKQERDGTWNHILGLINNAKPGIESYLLQWPELSKLDLKKLATLTISELLSYGIPSDQVEITHQNIKDNLNAHSQSVASNFSSSNPTINSILLDKITAKCKVPLIAFDMDLFYEHYPMAWQPVELFQQSFARLFSEYQGAFLANEFNTFRRDIRGANVSVLSAKEFFEKNGSPPWEFLNDILETANLSFRINKPDDDNDRPYEPILTDLVTGAQVKFNDLSSGERILMSFALCLYYTRESGDRVNYPQVLLFDEIDAPLHPSMTKSLLDTIQKVLISERQIKVIMTTHSPSTVALCPEDAIFIMTKEGSSRLRKTNKDSALSLLMSGVPSISISYENRRQIFVESHLDVQYYDQILRKIKPRLHPEISLSFIASSNSKIGGCDHVKDIVRQLSTHGNPTIRGLIDWDTTNHPNDKVVVLGHNRRYSIENYILDPLLIAMLLFQDKSIERSELGMEEHEGSADILKMTHPRLQHIADYIVHSILPEASGDDVKRLKCEYLDGQFVFLPESFMLMQGHQLEELLKSKIDGLKRYHRTNDLKITILKRVVDEFPSLIPICLLDAFKNLQEPIHT</sequence>
<name>A0ABY9FLK7_9PSED</name>
<dbReference type="InterPro" id="IPR003959">
    <property type="entry name" value="ATPase_AAA_core"/>
</dbReference>
<dbReference type="PANTHER" id="PTHR43581:SF2">
    <property type="entry name" value="EXCINUCLEASE ATPASE SUBUNIT"/>
    <property type="match status" value="1"/>
</dbReference>